<dbReference type="AlphaFoldDB" id="A0A375Z4I6"/>
<reference evidence="1 2" key="1">
    <citation type="submission" date="2018-05" db="EMBL/GenBank/DDBJ databases">
        <authorList>
            <consortium name="IHU Genomes"/>
        </authorList>
    </citation>
    <scope>NUCLEOTIDE SEQUENCE [LARGE SCALE GENOMIC DNA]</scope>
    <source>
        <strain evidence="1 2">P7336</strain>
    </source>
</reference>
<gene>
    <name evidence="1" type="ORF">MSP7336_04323</name>
</gene>
<protein>
    <submittedName>
        <fullName evidence="1">Uncharacterized protein</fullName>
    </submittedName>
</protein>
<dbReference type="EMBL" id="UEGW01000001">
    <property type="protein sequence ID" value="SRX96048.1"/>
    <property type="molecule type" value="Genomic_DNA"/>
</dbReference>
<evidence type="ECO:0000313" key="1">
    <source>
        <dbReference type="EMBL" id="SRX96048.1"/>
    </source>
</evidence>
<sequence>MTDTEPHRWPGCPWPGWAQLYARLIRDARAADPELVVEDFEPGSIHPNSITSSLSPAAADRLFDRIEEAEQLSEITCVVCGGEGAGWPPLCGEHGG</sequence>
<organism evidence="1 2">
    <name type="scientific">Mycobacterium shimoidei</name>
    <dbReference type="NCBI Taxonomy" id="29313"/>
    <lineage>
        <taxon>Bacteria</taxon>
        <taxon>Bacillati</taxon>
        <taxon>Actinomycetota</taxon>
        <taxon>Actinomycetes</taxon>
        <taxon>Mycobacteriales</taxon>
        <taxon>Mycobacteriaceae</taxon>
        <taxon>Mycobacterium</taxon>
    </lineage>
</organism>
<accession>A0A375Z4I6</accession>
<dbReference type="Proteomes" id="UP000252015">
    <property type="component" value="Unassembled WGS sequence"/>
</dbReference>
<name>A0A375Z4I6_MYCSH</name>
<proteinExistence type="predicted"/>
<dbReference type="RefSeq" id="WP_113964542.1">
    <property type="nucleotide sequence ID" value="NZ_UEGW01000001.1"/>
</dbReference>
<keyword evidence="2" id="KW-1185">Reference proteome</keyword>
<evidence type="ECO:0000313" key="2">
    <source>
        <dbReference type="Proteomes" id="UP000252015"/>
    </source>
</evidence>